<dbReference type="Pfam" id="PF08447">
    <property type="entry name" value="PAS_3"/>
    <property type="match status" value="4"/>
</dbReference>
<dbReference type="NCBIfam" id="TIGR00229">
    <property type="entry name" value="sensory_box"/>
    <property type="match status" value="5"/>
</dbReference>
<dbReference type="InterPro" id="IPR052155">
    <property type="entry name" value="Biofilm_reg_signaling"/>
</dbReference>
<dbReference type="InterPro" id="IPR000700">
    <property type="entry name" value="PAS-assoc_C"/>
</dbReference>
<dbReference type="Gene3D" id="2.10.70.100">
    <property type="match status" value="1"/>
</dbReference>
<dbReference type="InterPro" id="IPR001633">
    <property type="entry name" value="EAL_dom"/>
</dbReference>
<dbReference type="InterPro" id="IPR001610">
    <property type="entry name" value="PAC"/>
</dbReference>
<dbReference type="InterPro" id="IPR000014">
    <property type="entry name" value="PAS"/>
</dbReference>
<feature type="domain" description="PAC" evidence="2">
    <location>
        <begin position="889"/>
        <end position="941"/>
    </location>
</feature>
<evidence type="ECO:0000259" key="3">
    <source>
        <dbReference type="PROSITE" id="PS50883"/>
    </source>
</evidence>
<dbReference type="Pfam" id="PF13426">
    <property type="entry name" value="PAS_9"/>
    <property type="match status" value="1"/>
</dbReference>
<feature type="domain" description="PAC" evidence="2">
    <location>
        <begin position="1020"/>
        <end position="1072"/>
    </location>
</feature>
<dbReference type="SUPFAM" id="SSF55073">
    <property type="entry name" value="Nucleotide cyclase"/>
    <property type="match status" value="1"/>
</dbReference>
<feature type="domain" description="GGDEF" evidence="4">
    <location>
        <begin position="1104"/>
        <end position="1237"/>
    </location>
</feature>
<dbReference type="InterPro" id="IPR029016">
    <property type="entry name" value="GAF-like_dom_sf"/>
</dbReference>
<feature type="domain" description="EAL" evidence="3">
    <location>
        <begin position="1248"/>
        <end position="1496"/>
    </location>
</feature>
<dbReference type="PROSITE" id="PS50887">
    <property type="entry name" value="GGDEF"/>
    <property type="match status" value="1"/>
</dbReference>
<sequence>MPNVDDELREAKRLLALKNLNVQDDAPEMEFEALARVAAIVCGTPISLISLIDHERQWFKANIGLEGISETSREISFCAHTILGDRLVEVQDASEDPLFQDNPMVTAGPEVRFYAGVPLTLTSGDNVGTLCVVGREPKALSADQKEVLQHLAHAAARALEARVAFQRERSLAALESQSKSILQHSLDAILTMNAAGVIEQWNAAAESLFGYTAEEARGQPLQLILAADRQVDEADLAARLRNVAGMRSMETVRRHKDGFLVPVSVSIGPVVSAAGETVGATEIIRDNTEAIRVREDLIEAEQRVSRLYQATPAMLHSIDSAGRILSVSDRWLQVMGYRREEVIGRLSSSYLTEASRAYALATALPAFFKAGHCENIEYEMVTRSGAVIDVLLSAILERAADGTPLRTMAVIENISDRRAIERALRDERRRLQQIIEGTQAGTWEWNVQTGEMRINSGWTAVVGYTLEELEPVDLQTWQQRVHPDDIKENWKRLEAHFAGETDYYACETRLRHKDGRWVWVIDRGRVLTWTDDGRPEWMFGTHQDITQRKKEEDELRKSQDFLDRTGRIAGVGGWEVDLAAGTVVWSDETCRIHGVAPGHRPTTEEALGFYPPEARPLIEAAIRKSMDTGANWDLVTPFITKSGRNLWVRTAGSTHFENGMSVRMSGAFQDVTEQVEQRIALEEVNERIAVATENGLVGIWDANLETGKSFYSDIWCRLIGYTRDELSDSGMQWLEFVHPDDRQRAQNADIAHVRGETPYFEEQFRMRHKDGHWVWILDRGRVTARNAAGEPTRMIGTHTDITRQKQAEEERLLMGERMAIATDSGGIGIWDVGIADRVMRWDAWMYRLYGLPERAGLPVRDLWRRALLPEDRQRMETAVLDAIGKSRQLDEEFRIVWPDRSIHHIRVSAKVVTDQAEGPGRLIGAAWDVTEQRRMAIELAEQHELMRVTLHSIGDAVITTNAEGIVQWLNPVAERMTGWTAQEAKGQPSSAVFHIVEEESRAPAADPIRACLDLGEVVGLAEDTLLISRDGGEFGIEDSAAPIRNASGRILGVVLVFHDVSEQRRLSREMSYRASHDPLTGLINRLEFDRRLNRIFEKAKLERSRSALLYIDLDQFKIVNDTCGHSVGDTLLKQVSGLMADSIRSGDILARLGGDEFAVILDHCPIEMAERIAQKICDRMADFHFVHADKAFRVGTSIGLVPIDADSLSVAAVLQAADASCYLAKNAGRNRVHLWVDSDEVIETRSGETRWASRIEQALRDDRFALTVQPIVPLGQTATGRQQEIIVNMVDEDGTAVAPLAFLPHARRFNLATRIDRWQLAHVLEWMAANETAGDSGRICVSLSGQSLGDRAFHKFVADSLETAGEAVCRRLCFEIGESAAIANMADAPAFIASARGRGVAVAIDDFVGGASSFGYLKRFPVDYLRIDAQFIRGLLDDPLSEATVKCFVEVAGILGLKTIAKQVPDATTADRLRAHGVDFGQGDPLGKPVPLATIG</sequence>
<feature type="domain" description="PAS" evidence="1">
    <location>
        <begin position="942"/>
        <end position="1015"/>
    </location>
</feature>
<dbReference type="RefSeq" id="WP_209943077.1">
    <property type="nucleotide sequence ID" value="NZ_JAGGJU010000003.1"/>
</dbReference>
<dbReference type="InterPro" id="IPR043128">
    <property type="entry name" value="Rev_trsase/Diguanyl_cyclase"/>
</dbReference>
<dbReference type="CDD" id="cd01949">
    <property type="entry name" value="GGDEF"/>
    <property type="match status" value="1"/>
</dbReference>
<keyword evidence="6" id="KW-1185">Reference proteome</keyword>
<dbReference type="PANTHER" id="PTHR44757:SF4">
    <property type="entry name" value="DIGUANYLATE CYCLASE DGCE-RELATED"/>
    <property type="match status" value="1"/>
</dbReference>
<dbReference type="PROSITE" id="PS50112">
    <property type="entry name" value="PAS"/>
    <property type="match status" value="5"/>
</dbReference>
<dbReference type="PROSITE" id="PS50113">
    <property type="entry name" value="PAC"/>
    <property type="match status" value="6"/>
</dbReference>
<dbReference type="Pfam" id="PF00989">
    <property type="entry name" value="PAS"/>
    <property type="match status" value="2"/>
</dbReference>
<comment type="caution">
    <text evidence="5">The sequence shown here is derived from an EMBL/GenBank/DDBJ whole genome shotgun (WGS) entry which is preliminary data.</text>
</comment>
<dbReference type="Gene3D" id="3.20.20.450">
    <property type="entry name" value="EAL domain"/>
    <property type="match status" value="1"/>
</dbReference>
<dbReference type="SMART" id="SM00086">
    <property type="entry name" value="PAC"/>
    <property type="match status" value="7"/>
</dbReference>
<dbReference type="CDD" id="cd00130">
    <property type="entry name" value="PAS"/>
    <property type="match status" value="7"/>
</dbReference>
<dbReference type="SUPFAM" id="SSF55785">
    <property type="entry name" value="PYP-like sensor domain (PAS domain)"/>
    <property type="match status" value="7"/>
</dbReference>
<dbReference type="InterPro" id="IPR029787">
    <property type="entry name" value="Nucleotide_cyclase"/>
</dbReference>
<feature type="domain" description="PAC" evidence="2">
    <location>
        <begin position="760"/>
        <end position="813"/>
    </location>
</feature>
<dbReference type="CDD" id="cd01948">
    <property type="entry name" value="EAL"/>
    <property type="match status" value="1"/>
</dbReference>
<dbReference type="EMBL" id="JAGGJU010000003">
    <property type="protein sequence ID" value="MBP1849722.1"/>
    <property type="molecule type" value="Genomic_DNA"/>
</dbReference>
<dbReference type="Pfam" id="PF00990">
    <property type="entry name" value="GGDEF"/>
    <property type="match status" value="1"/>
</dbReference>
<feature type="domain" description="PAC" evidence="2">
    <location>
        <begin position="374"/>
        <end position="426"/>
    </location>
</feature>
<evidence type="ECO:0000259" key="2">
    <source>
        <dbReference type="PROSITE" id="PS50113"/>
    </source>
</evidence>
<dbReference type="Proteomes" id="UP000759443">
    <property type="component" value="Unassembled WGS sequence"/>
</dbReference>
<feature type="domain" description="PAS" evidence="1">
    <location>
        <begin position="174"/>
        <end position="219"/>
    </location>
</feature>
<dbReference type="SUPFAM" id="SSF55781">
    <property type="entry name" value="GAF domain-like"/>
    <property type="match status" value="1"/>
</dbReference>
<feature type="domain" description="PAC" evidence="2">
    <location>
        <begin position="247"/>
        <end position="299"/>
    </location>
</feature>
<dbReference type="InterPro" id="IPR013655">
    <property type="entry name" value="PAS_fold_3"/>
</dbReference>
<dbReference type="Gene3D" id="3.30.70.270">
    <property type="match status" value="1"/>
</dbReference>
<protein>
    <submittedName>
        <fullName evidence="5">Diguanylate cyclase (GGDEF)-like protein/PAS domain S-box-containing protein</fullName>
    </submittedName>
</protein>
<gene>
    <name evidence="5" type="ORF">J2Z17_001143</name>
</gene>
<organism evidence="5 6">
    <name type="scientific">Rhizobium halophytocola</name>
    <dbReference type="NCBI Taxonomy" id="735519"/>
    <lineage>
        <taxon>Bacteria</taxon>
        <taxon>Pseudomonadati</taxon>
        <taxon>Pseudomonadota</taxon>
        <taxon>Alphaproteobacteria</taxon>
        <taxon>Hyphomicrobiales</taxon>
        <taxon>Rhizobiaceae</taxon>
        <taxon>Rhizobium/Agrobacterium group</taxon>
        <taxon>Rhizobium</taxon>
    </lineage>
</organism>
<dbReference type="SUPFAM" id="SSF141868">
    <property type="entry name" value="EAL domain-like"/>
    <property type="match status" value="1"/>
</dbReference>
<feature type="domain" description="PAS" evidence="1">
    <location>
        <begin position="427"/>
        <end position="500"/>
    </location>
</feature>
<feature type="domain" description="PAS" evidence="1">
    <location>
        <begin position="717"/>
        <end position="756"/>
    </location>
</feature>
<evidence type="ECO:0000259" key="4">
    <source>
        <dbReference type="PROSITE" id="PS50887"/>
    </source>
</evidence>
<name>A0ABS4DVJ9_9HYPH</name>
<proteinExistence type="predicted"/>
<dbReference type="InterPro" id="IPR035965">
    <property type="entry name" value="PAS-like_dom_sf"/>
</dbReference>
<dbReference type="Pfam" id="PF01590">
    <property type="entry name" value="GAF"/>
    <property type="match status" value="1"/>
</dbReference>
<dbReference type="Pfam" id="PF00563">
    <property type="entry name" value="EAL"/>
    <property type="match status" value="1"/>
</dbReference>
<dbReference type="InterPro" id="IPR000160">
    <property type="entry name" value="GGDEF_dom"/>
</dbReference>
<dbReference type="Gene3D" id="3.30.450.40">
    <property type="match status" value="1"/>
</dbReference>
<evidence type="ECO:0000259" key="1">
    <source>
        <dbReference type="PROSITE" id="PS50112"/>
    </source>
</evidence>
<feature type="domain" description="PAS" evidence="1">
    <location>
        <begin position="300"/>
        <end position="345"/>
    </location>
</feature>
<dbReference type="InterPro" id="IPR003018">
    <property type="entry name" value="GAF"/>
</dbReference>
<dbReference type="SMART" id="SM00052">
    <property type="entry name" value="EAL"/>
    <property type="match status" value="1"/>
</dbReference>
<dbReference type="Gene3D" id="3.30.450.20">
    <property type="entry name" value="PAS domain"/>
    <property type="match status" value="7"/>
</dbReference>
<dbReference type="PANTHER" id="PTHR44757">
    <property type="entry name" value="DIGUANYLATE CYCLASE DGCP"/>
    <property type="match status" value="1"/>
</dbReference>
<reference evidence="5 6" key="1">
    <citation type="submission" date="2021-03" db="EMBL/GenBank/DDBJ databases">
        <title>Genomic Encyclopedia of Type Strains, Phase IV (KMG-IV): sequencing the most valuable type-strain genomes for metagenomic binning, comparative biology and taxonomic classification.</title>
        <authorList>
            <person name="Goeker M."/>
        </authorList>
    </citation>
    <scope>NUCLEOTIDE SEQUENCE [LARGE SCALE GENOMIC DNA]</scope>
    <source>
        <strain evidence="5 6">DSM 21600</strain>
    </source>
</reference>
<accession>A0ABS4DVJ9</accession>
<dbReference type="SMART" id="SM00267">
    <property type="entry name" value="GGDEF"/>
    <property type="match status" value="1"/>
</dbReference>
<dbReference type="InterPro" id="IPR035919">
    <property type="entry name" value="EAL_sf"/>
</dbReference>
<dbReference type="SMART" id="SM00091">
    <property type="entry name" value="PAS"/>
    <property type="match status" value="6"/>
</dbReference>
<dbReference type="NCBIfam" id="TIGR00254">
    <property type="entry name" value="GGDEF"/>
    <property type="match status" value="1"/>
</dbReference>
<dbReference type="InterPro" id="IPR013767">
    <property type="entry name" value="PAS_fold"/>
</dbReference>
<dbReference type="SMART" id="SM00065">
    <property type="entry name" value="GAF"/>
    <property type="match status" value="1"/>
</dbReference>
<feature type="domain" description="PAC" evidence="2">
    <location>
        <begin position="504"/>
        <end position="557"/>
    </location>
</feature>
<dbReference type="PROSITE" id="PS50883">
    <property type="entry name" value="EAL"/>
    <property type="match status" value="1"/>
</dbReference>
<evidence type="ECO:0000313" key="6">
    <source>
        <dbReference type="Proteomes" id="UP000759443"/>
    </source>
</evidence>
<evidence type="ECO:0000313" key="5">
    <source>
        <dbReference type="EMBL" id="MBP1849722.1"/>
    </source>
</evidence>